<dbReference type="SUPFAM" id="SSF54631">
    <property type="entry name" value="CBS-domain pair"/>
    <property type="match status" value="1"/>
</dbReference>
<evidence type="ECO:0000313" key="5">
    <source>
        <dbReference type="Proteomes" id="UP000584374"/>
    </source>
</evidence>
<keyword evidence="1 2" id="KW-0129">CBS domain</keyword>
<dbReference type="RefSeq" id="WP_184728511.1">
    <property type="nucleotide sequence ID" value="NZ_JACHIW010000001.1"/>
</dbReference>
<dbReference type="CDD" id="cd04623">
    <property type="entry name" value="CBS_pair_bac_euk"/>
    <property type="match status" value="1"/>
</dbReference>
<gene>
    <name evidence="4" type="ORF">BJ970_005165</name>
</gene>
<dbReference type="InterPro" id="IPR000644">
    <property type="entry name" value="CBS_dom"/>
</dbReference>
<keyword evidence="5" id="KW-1185">Reference proteome</keyword>
<dbReference type="Pfam" id="PF00571">
    <property type="entry name" value="CBS"/>
    <property type="match status" value="2"/>
</dbReference>
<accession>A0A840QCQ3</accession>
<comment type="caution">
    <text evidence="4">The sequence shown here is derived from an EMBL/GenBank/DDBJ whole genome shotgun (WGS) entry which is preliminary data.</text>
</comment>
<evidence type="ECO:0000259" key="3">
    <source>
        <dbReference type="PROSITE" id="PS51371"/>
    </source>
</evidence>
<feature type="domain" description="CBS" evidence="3">
    <location>
        <begin position="8"/>
        <end position="67"/>
    </location>
</feature>
<dbReference type="Proteomes" id="UP000584374">
    <property type="component" value="Unassembled WGS sequence"/>
</dbReference>
<name>A0A840QCQ3_9PSEU</name>
<dbReference type="AlphaFoldDB" id="A0A840QCQ3"/>
<protein>
    <submittedName>
        <fullName evidence="4">CBS domain-containing protein</fullName>
    </submittedName>
</protein>
<feature type="domain" description="CBS" evidence="3">
    <location>
        <begin position="76"/>
        <end position="131"/>
    </location>
</feature>
<dbReference type="EMBL" id="JACHIW010000001">
    <property type="protein sequence ID" value="MBB5157631.1"/>
    <property type="molecule type" value="Genomic_DNA"/>
</dbReference>
<sequence>MRIADILRNKGSEVATISATRSVFDLMAALADYNIGAMVVTDASGGIVGIVSERDVVRGLNDHGPDVLRDSVSRIMTSDVVTCGPEDSVESLTVVMTERRIRHIPVVSEGSMVGIVSIGDMVKSRIRQLEEEQEQLEAYITNG</sequence>
<organism evidence="4 5">
    <name type="scientific">Saccharopolyspora phatthalungensis</name>
    <dbReference type="NCBI Taxonomy" id="664693"/>
    <lineage>
        <taxon>Bacteria</taxon>
        <taxon>Bacillati</taxon>
        <taxon>Actinomycetota</taxon>
        <taxon>Actinomycetes</taxon>
        <taxon>Pseudonocardiales</taxon>
        <taxon>Pseudonocardiaceae</taxon>
        <taxon>Saccharopolyspora</taxon>
    </lineage>
</organism>
<dbReference type="SMART" id="SM00116">
    <property type="entry name" value="CBS"/>
    <property type="match status" value="2"/>
</dbReference>
<dbReference type="InterPro" id="IPR051257">
    <property type="entry name" value="Diverse_CBS-Domain"/>
</dbReference>
<evidence type="ECO:0000256" key="2">
    <source>
        <dbReference type="PROSITE-ProRule" id="PRU00703"/>
    </source>
</evidence>
<evidence type="ECO:0000256" key="1">
    <source>
        <dbReference type="ARBA" id="ARBA00023122"/>
    </source>
</evidence>
<dbReference type="PROSITE" id="PS51371">
    <property type="entry name" value="CBS"/>
    <property type="match status" value="2"/>
</dbReference>
<proteinExistence type="predicted"/>
<evidence type="ECO:0000313" key="4">
    <source>
        <dbReference type="EMBL" id="MBB5157631.1"/>
    </source>
</evidence>
<dbReference type="PANTHER" id="PTHR43080">
    <property type="entry name" value="CBS DOMAIN-CONTAINING PROTEIN CBSX3, MITOCHONDRIAL"/>
    <property type="match status" value="1"/>
</dbReference>
<dbReference type="PANTHER" id="PTHR43080:SF2">
    <property type="entry name" value="CBS DOMAIN-CONTAINING PROTEIN"/>
    <property type="match status" value="1"/>
</dbReference>
<dbReference type="InterPro" id="IPR046342">
    <property type="entry name" value="CBS_dom_sf"/>
</dbReference>
<dbReference type="Gene3D" id="3.10.580.10">
    <property type="entry name" value="CBS-domain"/>
    <property type="match status" value="1"/>
</dbReference>
<dbReference type="InterPro" id="IPR044725">
    <property type="entry name" value="CBSX3_CBS_dom"/>
</dbReference>
<reference evidence="4 5" key="1">
    <citation type="submission" date="2020-08" db="EMBL/GenBank/DDBJ databases">
        <title>Sequencing the genomes of 1000 actinobacteria strains.</title>
        <authorList>
            <person name="Klenk H.-P."/>
        </authorList>
    </citation>
    <scope>NUCLEOTIDE SEQUENCE [LARGE SCALE GENOMIC DNA]</scope>
    <source>
        <strain evidence="4 5">DSM 45584</strain>
    </source>
</reference>